<dbReference type="Proteomes" id="UP000256269">
    <property type="component" value="Unassembled WGS sequence"/>
</dbReference>
<reference evidence="2 3" key="1">
    <citation type="submission" date="2018-08" db="EMBL/GenBank/DDBJ databases">
        <title>Genomic Encyclopedia of Archaeal and Bacterial Type Strains, Phase II (KMG-II): from individual species to whole genera.</title>
        <authorList>
            <person name="Goeker M."/>
        </authorList>
    </citation>
    <scope>NUCLEOTIDE SEQUENCE [LARGE SCALE GENOMIC DNA]</scope>
    <source>
        <strain evidence="2 3">DSM 45791</strain>
    </source>
</reference>
<evidence type="ECO:0000259" key="1">
    <source>
        <dbReference type="Pfam" id="PF04486"/>
    </source>
</evidence>
<organism evidence="2 3">
    <name type="scientific">Kutzneria buriramensis</name>
    <dbReference type="NCBI Taxonomy" id="1045776"/>
    <lineage>
        <taxon>Bacteria</taxon>
        <taxon>Bacillati</taxon>
        <taxon>Actinomycetota</taxon>
        <taxon>Actinomycetes</taxon>
        <taxon>Pseudonocardiales</taxon>
        <taxon>Pseudonocardiaceae</taxon>
        <taxon>Kutzneria</taxon>
    </lineage>
</organism>
<proteinExistence type="predicted"/>
<dbReference type="EMBL" id="QUNO01000009">
    <property type="protein sequence ID" value="REH43750.1"/>
    <property type="molecule type" value="Genomic_DNA"/>
</dbReference>
<accession>A0A3E0HEW8</accession>
<dbReference type="AlphaFoldDB" id="A0A3E0HEW8"/>
<dbReference type="InterPro" id="IPR007575">
    <property type="entry name" value="SchA_CurD-like"/>
</dbReference>
<evidence type="ECO:0000313" key="3">
    <source>
        <dbReference type="Proteomes" id="UP000256269"/>
    </source>
</evidence>
<evidence type="ECO:0000313" key="2">
    <source>
        <dbReference type="EMBL" id="REH43750.1"/>
    </source>
</evidence>
<dbReference type="Pfam" id="PF04486">
    <property type="entry name" value="SchA_CurD"/>
    <property type="match status" value="2"/>
</dbReference>
<protein>
    <submittedName>
        <fullName evidence="2">SchA/CurD like domain-containing protein</fullName>
    </submittedName>
</protein>
<gene>
    <name evidence="2" type="ORF">BCF44_109293</name>
</gene>
<name>A0A3E0HEW8_9PSEU</name>
<keyword evidence="3" id="KW-1185">Reference proteome</keyword>
<feature type="domain" description="SchA/CurD-like" evidence="1">
    <location>
        <begin position="1"/>
        <end position="118"/>
    </location>
</feature>
<sequence length="250" mass="27951">MPLSAISYGIKPGHEEEIAEIFSPRNFRRVDSAEILGEDGEVAGRLLATGVFIQDTAMIRVIEYEGDIRRIGAHMGRQEGVQEAERKIAPYLLEQRDTRDVAAFTQHMRNSAMRCLMQRQIPGAVGTTLLALRYRIKPGCEDQLAELFGQVQGEARPVLRGNDQQETGVLAGIALFVHGGNMFRVVQYDGEVADVARYMATRGQRPEMERKLAPFLAEERHVETEADFLAEFEKANMRCISQLSLATLNA</sequence>
<dbReference type="RefSeq" id="WP_170217769.1">
    <property type="nucleotide sequence ID" value="NZ_CP144375.1"/>
</dbReference>
<feature type="domain" description="SchA/CurD-like" evidence="1">
    <location>
        <begin position="130"/>
        <end position="244"/>
    </location>
</feature>
<comment type="caution">
    <text evidence="2">The sequence shown here is derived from an EMBL/GenBank/DDBJ whole genome shotgun (WGS) entry which is preliminary data.</text>
</comment>